<reference evidence="3" key="1">
    <citation type="journal article" date="2004" name="Nature">
        <title>Community structure and metabolism through reconstruction of microbial genomes from the environment.</title>
        <authorList>
            <person name="Tyson G.W."/>
            <person name="Chapman J."/>
            <person name="Hugenholtz P."/>
            <person name="Allen E.E."/>
            <person name="Ram R.J."/>
            <person name="Richardson P.M."/>
            <person name="Solovyev V.V."/>
            <person name="Rubin E.M."/>
            <person name="Rokhsar D.S."/>
            <person name="Banfield J.F."/>
        </authorList>
    </citation>
    <scope>NUCLEOTIDE SEQUENCE [LARGE SCALE GENOMIC DNA]</scope>
</reference>
<feature type="transmembrane region" description="Helical" evidence="1">
    <location>
        <begin position="195"/>
        <end position="214"/>
    </location>
</feature>
<name>B6AKL2_9BACT</name>
<dbReference type="EMBL" id="DS995259">
    <property type="protein sequence ID" value="EDZ40115.1"/>
    <property type="molecule type" value="Genomic_DNA"/>
</dbReference>
<feature type="transmembrane region" description="Helical" evidence="1">
    <location>
        <begin position="55"/>
        <end position="82"/>
    </location>
</feature>
<reference evidence="3" key="2">
    <citation type="journal article" date="2008" name="PLoS Biol.">
        <title>Population genomic analysis of strain variation in Leptospirillum group II bacteria involved in acid mine drainage formation.</title>
        <authorList>
            <person name="Simmons S.L."/>
            <person name="Dibartolo G."/>
            <person name="Denef V.J."/>
            <person name="Goltsman D.S."/>
            <person name="Thelen M.P."/>
            <person name="Banfield J.F."/>
        </authorList>
    </citation>
    <scope>NUCLEOTIDE SEQUENCE [LARGE SCALE GENOMIC DNA]</scope>
</reference>
<accession>B6AKL2</accession>
<evidence type="ECO:0000259" key="2">
    <source>
        <dbReference type="Pfam" id="PF01569"/>
    </source>
</evidence>
<gene>
    <name evidence="3" type="ORF">CGL2_11195023</name>
</gene>
<dbReference type="AlphaFoldDB" id="B6AKL2"/>
<dbReference type="InterPro" id="IPR036938">
    <property type="entry name" value="PAP2/HPO_sf"/>
</dbReference>
<dbReference type="InterPro" id="IPR000326">
    <property type="entry name" value="PAP2/HPO"/>
</dbReference>
<feature type="transmembrane region" description="Helical" evidence="1">
    <location>
        <begin position="171"/>
        <end position="189"/>
    </location>
</feature>
<feature type="transmembrane region" description="Helical" evidence="1">
    <location>
        <begin position="12"/>
        <end position="32"/>
    </location>
</feature>
<evidence type="ECO:0000313" key="3">
    <source>
        <dbReference type="EMBL" id="EDZ40115.1"/>
    </source>
</evidence>
<dbReference type="Gene3D" id="1.20.144.10">
    <property type="entry name" value="Phosphatidic acid phosphatase type 2/haloperoxidase"/>
    <property type="match status" value="1"/>
</dbReference>
<keyword evidence="1" id="KW-1133">Transmembrane helix</keyword>
<proteinExistence type="predicted"/>
<keyword evidence="1" id="KW-0472">Membrane</keyword>
<organism evidence="3">
    <name type="scientific">Leptospirillum sp. Group II '5-way CG'</name>
    <dbReference type="NCBI Taxonomy" id="419541"/>
    <lineage>
        <taxon>Bacteria</taxon>
        <taxon>Pseudomonadati</taxon>
        <taxon>Nitrospirota</taxon>
        <taxon>Nitrospiria</taxon>
        <taxon>Nitrospirales</taxon>
        <taxon>Nitrospiraceae</taxon>
        <taxon>Leptospirillum</taxon>
    </lineage>
</organism>
<feature type="domain" description="Phosphatidic acid phosphatase type 2/haloperoxidase" evidence="2">
    <location>
        <begin position="101"/>
        <end position="199"/>
    </location>
</feature>
<dbReference type="Pfam" id="PF01569">
    <property type="entry name" value="PAP2"/>
    <property type="match status" value="1"/>
</dbReference>
<protein>
    <recommendedName>
        <fullName evidence="2">Phosphatidic acid phosphatase type 2/haloperoxidase domain-containing protein</fullName>
    </recommendedName>
</protein>
<sequence>MSVSGRSLTDSRYAFGWAVLFLLFLIVFSIAVNDGVFRSFDSSIAHWLRANLPSVFPWVFGVICRTGNAEWTVPAGLFLVVFLFRRGTISGKKALFWTFWFVSGMLLEHVLKIRLLQPHPGPDVANDPLDHYLKPILAEKTPGSYFSGHTFRAFWLALLLFNACRCCRTGSLIWASLIWIGVIVLGWHWTTDTLGALLFVGTGGALFLGAGRSVSSGTAGKTSSAEV</sequence>
<keyword evidence="1" id="KW-0812">Transmembrane</keyword>
<dbReference type="SUPFAM" id="SSF48317">
    <property type="entry name" value="Acid phosphatase/Vanadium-dependent haloperoxidase"/>
    <property type="match status" value="1"/>
</dbReference>
<evidence type="ECO:0000256" key="1">
    <source>
        <dbReference type="SAM" id="Phobius"/>
    </source>
</evidence>
<dbReference type="CDD" id="cd01610">
    <property type="entry name" value="PAP2_like"/>
    <property type="match status" value="1"/>
</dbReference>